<accession>U2L419</accession>
<name>U2L419_9BACT</name>
<dbReference type="PATRIC" id="fig|1081904.3.peg.1910"/>
<sequence length="364" mass="40983">MTLHIFNPEHDIALAADELHFTAPHAARELRTDLGFLPALWADDGDLILVEKVSAAVNSVRHLKCHTADVLFVTPADLSVVSFSDITIDPWGWDRVLKAQLRTINPELERLTPSDEQLTQMRRLSNRRWSSGQLLPQLVGIDDRLIGTSEYITDIQTVEMRARQLRWSVFKAPWSSSGRGLRYVDAPTDELEPHLKGWAMNTLKRQGGLMIEPFYNKIRDFGMEFNCAAGTITYQGLSLFKTTNGSYIGSIIATESEKQHLLSQHISISLLDTIREAIIHLLTDHLAPIYNGPLGIDMMIVADSGKCKLHPCVELNLRRTMGHVALSIPHDEACPQRLMTISYTDKYHLRITETAENIVRGTLL</sequence>
<evidence type="ECO:0008006" key="3">
    <source>
        <dbReference type="Google" id="ProtNLM"/>
    </source>
</evidence>
<reference evidence="1 2" key="1">
    <citation type="submission" date="2013-08" db="EMBL/GenBank/DDBJ databases">
        <authorList>
            <person name="Durkin A.S."/>
            <person name="Haft D.R."/>
            <person name="McCorrison J."/>
            <person name="Torralba M."/>
            <person name="Gillis M."/>
            <person name="Haft D.H."/>
            <person name="Methe B."/>
            <person name="Sutton G."/>
            <person name="Nelson K.E."/>
        </authorList>
    </citation>
    <scope>NUCLEOTIDE SEQUENCE [LARGE SCALE GENOMIC DNA]</scope>
    <source>
        <strain evidence="1 2">F0068</strain>
    </source>
</reference>
<comment type="caution">
    <text evidence="1">The sequence shown here is derived from an EMBL/GenBank/DDBJ whole genome shotgun (WGS) entry which is preliminary data.</text>
</comment>
<evidence type="ECO:0000313" key="1">
    <source>
        <dbReference type="EMBL" id="ERJ99282.1"/>
    </source>
</evidence>
<proteinExistence type="predicted"/>
<protein>
    <recommendedName>
        <fullName evidence="3">ATP-grasp domain protein</fullName>
    </recommendedName>
</protein>
<evidence type="ECO:0000313" key="2">
    <source>
        <dbReference type="Proteomes" id="UP000016600"/>
    </source>
</evidence>
<dbReference type="Proteomes" id="UP000016600">
    <property type="component" value="Unassembled WGS sequence"/>
</dbReference>
<dbReference type="AlphaFoldDB" id="U2L419"/>
<dbReference type="EMBL" id="AWET01000043">
    <property type="protein sequence ID" value="ERJ99282.1"/>
    <property type="molecule type" value="Genomic_DNA"/>
</dbReference>
<organism evidence="1 2">
    <name type="scientific">Hoylesella pleuritidis F0068</name>
    <dbReference type="NCBI Taxonomy" id="1081904"/>
    <lineage>
        <taxon>Bacteria</taxon>
        <taxon>Pseudomonadati</taxon>
        <taxon>Bacteroidota</taxon>
        <taxon>Bacteroidia</taxon>
        <taxon>Bacteroidales</taxon>
        <taxon>Prevotellaceae</taxon>
        <taxon>Hoylesella</taxon>
    </lineage>
</organism>
<dbReference type="RefSeq" id="WP_021584492.1">
    <property type="nucleotide sequence ID" value="NZ_AWET01000043.1"/>
</dbReference>
<gene>
    <name evidence="1" type="ORF">HMPREF1218_2281</name>
</gene>
<keyword evidence="2" id="KW-1185">Reference proteome</keyword>